<evidence type="ECO:0000259" key="3">
    <source>
        <dbReference type="Pfam" id="PF07811"/>
    </source>
</evidence>
<accession>A0A3N1GDH2</accession>
<reference evidence="4 5" key="1">
    <citation type="submission" date="2018-11" db="EMBL/GenBank/DDBJ databases">
        <title>Sequencing the genomes of 1000 actinobacteria strains.</title>
        <authorList>
            <person name="Klenk H.-P."/>
        </authorList>
    </citation>
    <scope>NUCLEOTIDE SEQUENCE [LARGE SCALE GENOMIC DNA]</scope>
    <source>
        <strain evidence="4 5">DSM 43634</strain>
    </source>
</reference>
<evidence type="ECO:0000313" key="4">
    <source>
        <dbReference type="EMBL" id="ROP28214.1"/>
    </source>
</evidence>
<gene>
    <name evidence="4" type="ORF">EDD30_0935</name>
</gene>
<evidence type="ECO:0000313" key="5">
    <source>
        <dbReference type="Proteomes" id="UP000271683"/>
    </source>
</evidence>
<feature type="compositionally biased region" description="Low complexity" evidence="1">
    <location>
        <begin position="14"/>
        <end position="25"/>
    </location>
</feature>
<evidence type="ECO:0000256" key="1">
    <source>
        <dbReference type="SAM" id="MobiDB-lite"/>
    </source>
</evidence>
<dbReference type="AlphaFoldDB" id="A0A3N1GDH2"/>
<organism evidence="4 5">
    <name type="scientific">Couchioplanes caeruleus</name>
    <dbReference type="NCBI Taxonomy" id="56438"/>
    <lineage>
        <taxon>Bacteria</taxon>
        <taxon>Bacillati</taxon>
        <taxon>Actinomycetota</taxon>
        <taxon>Actinomycetes</taxon>
        <taxon>Micromonosporales</taxon>
        <taxon>Micromonosporaceae</taxon>
        <taxon>Couchioplanes</taxon>
    </lineage>
</organism>
<feature type="region of interest" description="Disordered" evidence="1">
    <location>
        <begin position="1"/>
        <end position="25"/>
    </location>
</feature>
<dbReference type="Proteomes" id="UP000271683">
    <property type="component" value="Unassembled WGS sequence"/>
</dbReference>
<keyword evidence="2" id="KW-0472">Membrane</keyword>
<evidence type="ECO:0000256" key="2">
    <source>
        <dbReference type="SAM" id="Phobius"/>
    </source>
</evidence>
<dbReference type="EMBL" id="RJKL01000001">
    <property type="protein sequence ID" value="ROP28214.1"/>
    <property type="molecule type" value="Genomic_DNA"/>
</dbReference>
<comment type="caution">
    <text evidence="4">The sequence shown here is derived from an EMBL/GenBank/DDBJ whole genome shotgun (WGS) entry which is preliminary data.</text>
</comment>
<dbReference type="InterPro" id="IPR012495">
    <property type="entry name" value="TadE-like_dom"/>
</dbReference>
<sequence>MPTVTLPRDRRAARPSSPARGTAGRLRARWRRVAARPDAGGATAELVIAMPLLLLIVMFVIQAGVWLHAGHVAQAAATRAASTAAAYQSSAGAGQGAGNDTLAAIGDGVLKSPQVSVTRTATEVRVEITGTAAAVVPGVYWRVRAVVVRPVERWTDVSREFTNSEGLLDGNRSGGGGW</sequence>
<keyword evidence="2" id="KW-1133">Transmembrane helix</keyword>
<name>A0A3N1GDH2_9ACTN</name>
<dbReference type="Pfam" id="PF07811">
    <property type="entry name" value="TadE"/>
    <property type="match status" value="1"/>
</dbReference>
<proteinExistence type="predicted"/>
<feature type="transmembrane region" description="Helical" evidence="2">
    <location>
        <begin position="46"/>
        <end position="69"/>
    </location>
</feature>
<dbReference type="RefSeq" id="WP_244945110.1">
    <property type="nucleotide sequence ID" value="NZ_RJKL01000001.1"/>
</dbReference>
<protein>
    <submittedName>
        <fullName evidence="4">TadE-like protein</fullName>
    </submittedName>
</protein>
<keyword evidence="2" id="KW-0812">Transmembrane</keyword>
<feature type="domain" description="TadE-like" evidence="3">
    <location>
        <begin position="40"/>
        <end position="81"/>
    </location>
</feature>